<organism evidence="1 2">
    <name type="scientific">Streptococcus acidominimus</name>
    <dbReference type="NCBI Taxonomy" id="1326"/>
    <lineage>
        <taxon>Bacteria</taxon>
        <taxon>Bacillati</taxon>
        <taxon>Bacillota</taxon>
        <taxon>Bacilli</taxon>
        <taxon>Lactobacillales</taxon>
        <taxon>Streptococcaceae</taxon>
        <taxon>Streptococcus</taxon>
    </lineage>
</organism>
<name>A0A4Y9FRF9_STRAI</name>
<accession>A0A4Y9FRF9</accession>
<sequence length="109" mass="13312">MINLEHQKKELLEEIHRLGYESLRYSIFSDDNPREWETVIEFDFSKNVYLVYATMDRASYNRKLEFTSFIEAKRKFIEKLELDVQINRYYVENDMPINYISPLWAKTDD</sequence>
<dbReference type="EMBL" id="SPQA01000009">
    <property type="protein sequence ID" value="TFU31093.1"/>
    <property type="molecule type" value="Genomic_DNA"/>
</dbReference>
<dbReference type="InterPro" id="IPR028954">
    <property type="entry name" value="Imm59"/>
</dbReference>
<gene>
    <name evidence="1" type="ORF">E4U01_03890</name>
</gene>
<dbReference type="RefSeq" id="WP_135052636.1">
    <property type="nucleotide sequence ID" value="NZ_CAKOCW010000051.1"/>
</dbReference>
<dbReference type="Pfam" id="PF15597">
    <property type="entry name" value="Imm59"/>
    <property type="match status" value="1"/>
</dbReference>
<evidence type="ECO:0000313" key="2">
    <source>
        <dbReference type="Proteomes" id="UP000297747"/>
    </source>
</evidence>
<evidence type="ECO:0000313" key="1">
    <source>
        <dbReference type="EMBL" id="TFU31093.1"/>
    </source>
</evidence>
<protein>
    <submittedName>
        <fullName evidence="1">Uncharacterized protein</fullName>
    </submittedName>
</protein>
<proteinExistence type="predicted"/>
<comment type="caution">
    <text evidence="1">The sequence shown here is derived from an EMBL/GenBank/DDBJ whole genome shotgun (WGS) entry which is preliminary data.</text>
</comment>
<dbReference type="Proteomes" id="UP000297747">
    <property type="component" value="Unassembled WGS sequence"/>
</dbReference>
<dbReference type="AlphaFoldDB" id="A0A4Y9FRF9"/>
<reference evidence="1 2" key="1">
    <citation type="submission" date="2019-03" db="EMBL/GenBank/DDBJ databases">
        <title>Diversity of the mouse oral microbiome.</title>
        <authorList>
            <person name="Joseph S."/>
            <person name="Aduse-Opoku J."/>
            <person name="Curtis M."/>
            <person name="Wade W."/>
            <person name="Hashim A."/>
        </authorList>
    </citation>
    <scope>NUCLEOTIDE SEQUENCE [LARGE SCALE GENOMIC DNA]</scope>
    <source>
        <strain evidence="1 2">HT4</strain>
    </source>
</reference>